<name>A0A8T0GFC0_CERPU</name>
<evidence type="ECO:0000313" key="2">
    <source>
        <dbReference type="EMBL" id="KAG0557971.1"/>
    </source>
</evidence>
<comment type="caution">
    <text evidence="2">The sequence shown here is derived from an EMBL/GenBank/DDBJ whole genome shotgun (WGS) entry which is preliminary data.</text>
</comment>
<dbReference type="AlphaFoldDB" id="A0A8T0GFC0"/>
<accession>A0A8T0GFC0</accession>
<feature type="compositionally biased region" description="Polar residues" evidence="1">
    <location>
        <begin position="67"/>
        <end position="83"/>
    </location>
</feature>
<sequence>MVRKSIKITPKQCTKINDRDKNQHNEFKQFLKKQILASATSSHPQTTPPQHKKLKKTQFTALKRTSRTTTHAPTPSTAIQLTAPSFLHRQRPSTTLKPPPPSNS</sequence>
<dbReference type="EMBL" id="CM026432">
    <property type="protein sequence ID" value="KAG0557971.1"/>
    <property type="molecule type" value="Genomic_DNA"/>
</dbReference>
<dbReference type="Proteomes" id="UP000822688">
    <property type="component" value="Chromosome 11"/>
</dbReference>
<keyword evidence="3" id="KW-1185">Reference proteome</keyword>
<reference evidence="2 3" key="1">
    <citation type="submission" date="2020-06" db="EMBL/GenBank/DDBJ databases">
        <title>WGS assembly of Ceratodon purpureus strain R40.</title>
        <authorList>
            <person name="Carey S.B."/>
            <person name="Jenkins J."/>
            <person name="Shu S."/>
            <person name="Lovell J.T."/>
            <person name="Sreedasyam A."/>
            <person name="Maumus F."/>
            <person name="Tiley G.P."/>
            <person name="Fernandez-Pozo N."/>
            <person name="Barry K."/>
            <person name="Chen C."/>
            <person name="Wang M."/>
            <person name="Lipzen A."/>
            <person name="Daum C."/>
            <person name="Saski C.A."/>
            <person name="Payton A.C."/>
            <person name="Mcbreen J.C."/>
            <person name="Conrad R.E."/>
            <person name="Kollar L.M."/>
            <person name="Olsson S."/>
            <person name="Huttunen S."/>
            <person name="Landis J.B."/>
            <person name="Wickett N.J."/>
            <person name="Johnson M.G."/>
            <person name="Rensing S.A."/>
            <person name="Grimwood J."/>
            <person name="Schmutz J."/>
            <person name="Mcdaniel S.F."/>
        </authorList>
    </citation>
    <scope>NUCLEOTIDE SEQUENCE [LARGE SCALE GENOMIC DNA]</scope>
    <source>
        <strain evidence="2 3">R40</strain>
    </source>
</reference>
<evidence type="ECO:0000256" key="1">
    <source>
        <dbReference type="SAM" id="MobiDB-lite"/>
    </source>
</evidence>
<feature type="compositionally biased region" description="Polar residues" evidence="1">
    <location>
        <begin position="37"/>
        <end position="49"/>
    </location>
</feature>
<evidence type="ECO:0000313" key="3">
    <source>
        <dbReference type="Proteomes" id="UP000822688"/>
    </source>
</evidence>
<gene>
    <name evidence="2" type="ORF">KC19_11G169800</name>
</gene>
<organism evidence="2 3">
    <name type="scientific">Ceratodon purpureus</name>
    <name type="common">Fire moss</name>
    <name type="synonym">Dicranum purpureum</name>
    <dbReference type="NCBI Taxonomy" id="3225"/>
    <lineage>
        <taxon>Eukaryota</taxon>
        <taxon>Viridiplantae</taxon>
        <taxon>Streptophyta</taxon>
        <taxon>Embryophyta</taxon>
        <taxon>Bryophyta</taxon>
        <taxon>Bryophytina</taxon>
        <taxon>Bryopsida</taxon>
        <taxon>Dicranidae</taxon>
        <taxon>Pseudoditrichales</taxon>
        <taxon>Ditrichaceae</taxon>
        <taxon>Ceratodon</taxon>
    </lineage>
</organism>
<proteinExistence type="predicted"/>
<protein>
    <submittedName>
        <fullName evidence="2">Uncharacterized protein</fullName>
    </submittedName>
</protein>
<feature type="region of interest" description="Disordered" evidence="1">
    <location>
        <begin position="36"/>
        <end position="104"/>
    </location>
</feature>